<dbReference type="RefSeq" id="WP_015777455.1">
    <property type="nucleotide sequence ID" value="NC_013171.1"/>
</dbReference>
<dbReference type="Gene3D" id="3.30.70.360">
    <property type="match status" value="1"/>
</dbReference>
<reference evidence="3 4" key="1">
    <citation type="journal article" date="2009" name="Stand. Genomic Sci.">
        <title>Complete genome sequence of Anaerococcus prevotii type strain (PC1).</title>
        <authorList>
            <person name="Labutti K."/>
            <person name="Pukall R."/>
            <person name="Steenblock K."/>
            <person name="Glavina Del Rio T."/>
            <person name="Tice H."/>
            <person name="Copeland A."/>
            <person name="Cheng J.F."/>
            <person name="Lucas S."/>
            <person name="Chen F."/>
            <person name="Nolan M."/>
            <person name="Bruce D."/>
            <person name="Goodwin L."/>
            <person name="Pitluck S."/>
            <person name="Ivanova N."/>
            <person name="Mavromatis K."/>
            <person name="Ovchinnikova G."/>
            <person name="Pati A."/>
            <person name="Chen A."/>
            <person name="Palaniappan K."/>
            <person name="Land M."/>
            <person name="Hauser L."/>
            <person name="Chang Y.J."/>
            <person name="Jeffries C.D."/>
            <person name="Chain P."/>
            <person name="Saunders E."/>
            <person name="Brettin T."/>
            <person name="Detter J.C."/>
            <person name="Han C."/>
            <person name="Goker M."/>
            <person name="Bristow J."/>
            <person name="Eisen J.A."/>
            <person name="Markowitz V."/>
            <person name="Hugenholtz P."/>
            <person name="Kyrpides N.C."/>
            <person name="Klenk H.P."/>
            <person name="Lapidus A."/>
        </authorList>
    </citation>
    <scope>NUCLEOTIDE SEQUENCE [LARGE SCALE GENOMIC DNA]</scope>
    <source>
        <strain evidence="4">ATCC 9321 / DSM 20548 / JCM 6508 / NCTC 11806 / PC1</strain>
    </source>
</reference>
<feature type="domain" description="Peptidase M20 dimerisation" evidence="2">
    <location>
        <begin position="188"/>
        <end position="278"/>
    </location>
</feature>
<feature type="binding site" evidence="1">
    <location>
        <position position="108"/>
    </location>
    <ligand>
        <name>Mn(2+)</name>
        <dbReference type="ChEBI" id="CHEBI:29035"/>
        <label>2</label>
    </ligand>
</feature>
<dbReference type="SUPFAM" id="SSF55031">
    <property type="entry name" value="Bacterial exopeptidase dimerisation domain"/>
    <property type="match status" value="1"/>
</dbReference>
<dbReference type="InterPro" id="IPR011650">
    <property type="entry name" value="Peptidase_M20_dimer"/>
</dbReference>
<dbReference type="NCBIfam" id="TIGR01891">
    <property type="entry name" value="amidohydrolases"/>
    <property type="match status" value="1"/>
</dbReference>
<keyword evidence="3" id="KW-0378">Hydrolase</keyword>
<dbReference type="STRING" id="525919.Apre_0497"/>
<comment type="cofactor">
    <cofactor evidence="1">
        <name>Mn(2+)</name>
        <dbReference type="ChEBI" id="CHEBI:29035"/>
    </cofactor>
    <text evidence="1">The Mn(2+) ion enhances activity.</text>
</comment>
<dbReference type="EMBL" id="CP001708">
    <property type="protein sequence ID" value="ACV28544.1"/>
    <property type="molecule type" value="Genomic_DNA"/>
</dbReference>
<dbReference type="GO" id="GO:0004046">
    <property type="term" value="F:aminoacylase activity"/>
    <property type="evidence" value="ECO:0007669"/>
    <property type="project" value="UniProtKB-EC"/>
</dbReference>
<dbReference type="AlphaFoldDB" id="C7RGD3"/>
<dbReference type="PANTHER" id="PTHR11014">
    <property type="entry name" value="PEPTIDASE M20 FAMILY MEMBER"/>
    <property type="match status" value="1"/>
</dbReference>
<dbReference type="InterPro" id="IPR036264">
    <property type="entry name" value="Bact_exopeptidase_dim_dom"/>
</dbReference>
<dbReference type="OrthoDB" id="9776731at2"/>
<keyword evidence="1" id="KW-0464">Manganese</keyword>
<evidence type="ECO:0000313" key="4">
    <source>
        <dbReference type="Proteomes" id="UP000002294"/>
    </source>
</evidence>
<feature type="binding site" evidence="1">
    <location>
        <position position="168"/>
    </location>
    <ligand>
        <name>Mn(2+)</name>
        <dbReference type="ChEBI" id="CHEBI:29035"/>
        <label>2</label>
    </ligand>
</feature>
<organism evidence="3 4">
    <name type="scientific">Anaerococcus prevotii (strain ATCC 9321 / DSM 20548 / JCM 6508 / NCTC 11806 / PC1)</name>
    <name type="common">Peptostreptococcus prevotii</name>
    <name type="synonym">Peptococcus prevotii</name>
    <dbReference type="NCBI Taxonomy" id="525919"/>
    <lineage>
        <taxon>Bacteria</taxon>
        <taxon>Bacillati</taxon>
        <taxon>Bacillota</taxon>
        <taxon>Tissierellia</taxon>
        <taxon>Tissierellales</taxon>
        <taxon>Peptoniphilaceae</taxon>
        <taxon>Anaerococcus</taxon>
    </lineage>
</organism>
<dbReference type="eggNOG" id="COG1473">
    <property type="taxonomic scope" value="Bacteria"/>
</dbReference>
<protein>
    <submittedName>
        <fullName evidence="3">Amidohydrolase</fullName>
        <ecNumber evidence="3">3.5.1.14</ecNumber>
    </submittedName>
</protein>
<feature type="binding site" evidence="1">
    <location>
        <position position="144"/>
    </location>
    <ligand>
        <name>Mn(2+)</name>
        <dbReference type="ChEBI" id="CHEBI:29035"/>
        <label>2</label>
    </ligand>
</feature>
<dbReference type="KEGG" id="apr:Apre_0497"/>
<dbReference type="HOGENOM" id="CLU_023257_0_1_9"/>
<sequence>MEDFLIKDQIEKDKKKIIDTRRKLHRMAEVSGKEFNTSKFLKEEVKKLGLAIVEVPTTGFYAVLDSGRPGKTLGLRTDIDALPICESSFNLTREKYSVSDNKEVSHACGHDGHMTILLESMKILVENKDKIKGRIIFIFEEGEETGCGIIPMIRALEKENIDAFYGNHLASFLKTGEIAIDEGPIMAGFIRTRFTVKGVGGHSSRPDLAVSPIFAQAAIIQSLASSWVNRLDPTKTVTLGLSTIHGGSAHNVIADKVTIDGTLRFFDREEVDKAIEQIDIVGKNIAKAHGCDFINETGDEQYDPVINDPDLSRLMKENIKDYFGDKIKKDVRWFASESFELYGKLAPSLFALVGMANDKKGSGAEHHTPEFDLDEDSLDYGIFAMVKFATSFLA</sequence>
<dbReference type="PANTHER" id="PTHR11014:SF63">
    <property type="entry name" value="METALLOPEPTIDASE, PUTATIVE (AFU_ORTHOLOGUE AFUA_6G09600)-RELATED"/>
    <property type="match status" value="1"/>
</dbReference>
<evidence type="ECO:0000256" key="1">
    <source>
        <dbReference type="PIRSR" id="PIRSR005962-1"/>
    </source>
</evidence>
<keyword evidence="1" id="KW-0479">Metal-binding</keyword>
<dbReference type="Pfam" id="PF07687">
    <property type="entry name" value="M20_dimer"/>
    <property type="match status" value="1"/>
</dbReference>
<dbReference type="InterPro" id="IPR002933">
    <property type="entry name" value="Peptidase_M20"/>
</dbReference>
<feature type="binding site" evidence="1">
    <location>
        <position position="110"/>
    </location>
    <ligand>
        <name>Mn(2+)</name>
        <dbReference type="ChEBI" id="CHEBI:29035"/>
        <label>2</label>
    </ligand>
</feature>
<accession>C7RGD3</accession>
<dbReference type="GO" id="GO:0046872">
    <property type="term" value="F:metal ion binding"/>
    <property type="evidence" value="ECO:0007669"/>
    <property type="project" value="UniProtKB-KW"/>
</dbReference>
<gene>
    <name evidence="3" type="ordered locus">Apre_0497</name>
</gene>
<dbReference type="PIRSF" id="PIRSF005962">
    <property type="entry name" value="Pept_M20D_amidohydro"/>
    <property type="match status" value="1"/>
</dbReference>
<name>C7RGD3_ANAPD</name>
<keyword evidence="4" id="KW-1185">Reference proteome</keyword>
<dbReference type="EC" id="3.5.1.14" evidence="3"/>
<dbReference type="Proteomes" id="UP000002294">
    <property type="component" value="Chromosome"/>
</dbReference>
<dbReference type="Gene3D" id="3.40.630.10">
    <property type="entry name" value="Zn peptidases"/>
    <property type="match status" value="1"/>
</dbReference>
<evidence type="ECO:0000313" key="3">
    <source>
        <dbReference type="EMBL" id="ACV28544.1"/>
    </source>
</evidence>
<proteinExistence type="predicted"/>
<dbReference type="SUPFAM" id="SSF53187">
    <property type="entry name" value="Zn-dependent exopeptidases"/>
    <property type="match status" value="1"/>
</dbReference>
<evidence type="ECO:0000259" key="2">
    <source>
        <dbReference type="Pfam" id="PF07687"/>
    </source>
</evidence>
<dbReference type="InterPro" id="IPR017439">
    <property type="entry name" value="Amidohydrolase"/>
</dbReference>
<dbReference type="Pfam" id="PF01546">
    <property type="entry name" value="Peptidase_M20"/>
    <property type="match status" value="1"/>
</dbReference>
<feature type="binding site" evidence="1">
    <location>
        <position position="367"/>
    </location>
    <ligand>
        <name>Mn(2+)</name>
        <dbReference type="ChEBI" id="CHEBI:29035"/>
        <label>2</label>
    </ligand>
</feature>